<organism evidence="1 2">
    <name type="scientific">Saccharopolyspora rectivirgula</name>
    <dbReference type="NCBI Taxonomy" id="28042"/>
    <lineage>
        <taxon>Bacteria</taxon>
        <taxon>Bacillati</taxon>
        <taxon>Actinomycetota</taxon>
        <taxon>Actinomycetes</taxon>
        <taxon>Pseudonocardiales</taxon>
        <taxon>Pseudonocardiaceae</taxon>
        <taxon>Saccharopolyspora</taxon>
    </lineage>
</organism>
<dbReference type="Proteomes" id="UP000031419">
    <property type="component" value="Unassembled WGS sequence"/>
</dbReference>
<accession>A0A073AWA2</accession>
<sequence length="126" mass="12936">MCSQLSTACRGAIRGLMPRAAHQGSQVVGSILTRLGLGAPGQVRCLAGRPSRAAWALRVLADSNVCSQATAARQIAVASAPSARSRGIVSETTSPIKGSRVVMLDTALLFQTGTAVPVSLLVLARI</sequence>
<name>A0A073AWA2_9PSEU</name>
<protein>
    <submittedName>
        <fullName evidence="1">Uncharacterized protein</fullName>
    </submittedName>
</protein>
<dbReference type="AlphaFoldDB" id="A0A073AWA2"/>
<evidence type="ECO:0000313" key="1">
    <source>
        <dbReference type="EMBL" id="KEI43362.1"/>
    </source>
</evidence>
<evidence type="ECO:0000313" key="2">
    <source>
        <dbReference type="Proteomes" id="UP000031419"/>
    </source>
</evidence>
<dbReference type="EMBL" id="JNVU01000039">
    <property type="protein sequence ID" value="KEI43362.1"/>
    <property type="molecule type" value="Genomic_DNA"/>
</dbReference>
<keyword evidence="2" id="KW-1185">Reference proteome</keyword>
<comment type="caution">
    <text evidence="1">The sequence shown here is derived from an EMBL/GenBank/DDBJ whole genome shotgun (WGS) entry which is preliminary data.</text>
</comment>
<dbReference type="STRING" id="28042.GU90_16545"/>
<gene>
    <name evidence="1" type="ORF">GU90_16545</name>
</gene>
<proteinExistence type="predicted"/>
<reference evidence="1 2" key="1">
    <citation type="submission" date="2014-06" db="EMBL/GenBank/DDBJ databases">
        <title>Saccharopolyspora rectivirgula DSM-43113 Genome sequencing.</title>
        <authorList>
            <person name="Barrera C."/>
            <person name="Millon L."/>
            <person name="Rognon B."/>
            <person name="Zaugg C."/>
            <person name="Monod M."/>
        </authorList>
    </citation>
    <scope>NUCLEOTIDE SEQUENCE [LARGE SCALE GENOMIC DNA]</scope>
    <source>
        <strain evidence="1 2">DSM 43113</strain>
    </source>
</reference>